<organism evidence="2 3">
    <name type="scientific">Lasius niger</name>
    <name type="common">Black garden ant</name>
    <dbReference type="NCBI Taxonomy" id="67767"/>
    <lineage>
        <taxon>Eukaryota</taxon>
        <taxon>Metazoa</taxon>
        <taxon>Ecdysozoa</taxon>
        <taxon>Arthropoda</taxon>
        <taxon>Hexapoda</taxon>
        <taxon>Insecta</taxon>
        <taxon>Pterygota</taxon>
        <taxon>Neoptera</taxon>
        <taxon>Endopterygota</taxon>
        <taxon>Hymenoptera</taxon>
        <taxon>Apocrita</taxon>
        <taxon>Aculeata</taxon>
        <taxon>Formicoidea</taxon>
        <taxon>Formicidae</taxon>
        <taxon>Formicinae</taxon>
        <taxon>Lasius</taxon>
        <taxon>Lasius</taxon>
    </lineage>
</organism>
<dbReference type="Pfam" id="PF00089">
    <property type="entry name" value="Trypsin"/>
    <property type="match status" value="1"/>
</dbReference>
<dbReference type="PANTHER" id="PTHR24260">
    <property type="match status" value="1"/>
</dbReference>
<dbReference type="SUPFAM" id="SSF50494">
    <property type="entry name" value="Trypsin-like serine proteases"/>
    <property type="match status" value="1"/>
</dbReference>
<keyword evidence="2" id="KW-0378">Hydrolase</keyword>
<dbReference type="InterPro" id="IPR009003">
    <property type="entry name" value="Peptidase_S1_PA"/>
</dbReference>
<dbReference type="Proteomes" id="UP000036403">
    <property type="component" value="Unassembled WGS sequence"/>
</dbReference>
<evidence type="ECO:0000313" key="3">
    <source>
        <dbReference type="Proteomes" id="UP000036403"/>
    </source>
</evidence>
<protein>
    <submittedName>
        <fullName evidence="2">Serine protease snake</fullName>
    </submittedName>
</protein>
<dbReference type="InterPro" id="IPR051333">
    <property type="entry name" value="CLIP_Serine_Protease"/>
</dbReference>
<dbReference type="PANTHER" id="PTHR24260:SF147">
    <property type="entry name" value="EG:BACR7A4.3 PROTEIN-RELATED"/>
    <property type="match status" value="1"/>
</dbReference>
<dbReference type="GO" id="GO:0004252">
    <property type="term" value="F:serine-type endopeptidase activity"/>
    <property type="evidence" value="ECO:0007669"/>
    <property type="project" value="InterPro"/>
</dbReference>
<keyword evidence="2" id="KW-0645">Protease</keyword>
<dbReference type="GO" id="GO:0006508">
    <property type="term" value="P:proteolysis"/>
    <property type="evidence" value="ECO:0007669"/>
    <property type="project" value="UniProtKB-KW"/>
</dbReference>
<keyword evidence="3" id="KW-1185">Reference proteome</keyword>
<name>A0A0J7L3N3_LASNI</name>
<accession>A0A0J7L3N3</accession>
<dbReference type="InterPro" id="IPR018114">
    <property type="entry name" value="TRYPSIN_HIS"/>
</dbReference>
<gene>
    <name evidence="2" type="ORF">RF55_2420</name>
</gene>
<dbReference type="InterPro" id="IPR043504">
    <property type="entry name" value="Peptidase_S1_PA_chymotrypsin"/>
</dbReference>
<evidence type="ECO:0000313" key="2">
    <source>
        <dbReference type="EMBL" id="KMQ97251.1"/>
    </source>
</evidence>
<dbReference type="Gene3D" id="2.40.10.10">
    <property type="entry name" value="Trypsin-like serine proteases"/>
    <property type="match status" value="2"/>
</dbReference>
<reference evidence="2 3" key="1">
    <citation type="submission" date="2015-04" db="EMBL/GenBank/DDBJ databases">
        <title>Lasius niger genome sequencing.</title>
        <authorList>
            <person name="Konorov E.A."/>
            <person name="Nikitin M.A."/>
            <person name="Kirill M.V."/>
            <person name="Chang P."/>
        </authorList>
    </citation>
    <scope>NUCLEOTIDE SEQUENCE [LARGE SCALE GENOMIC DNA]</scope>
    <source>
        <tissue evidence="2">Whole</tissue>
    </source>
</reference>
<proteinExistence type="predicted"/>
<dbReference type="EMBL" id="LBMM01000901">
    <property type="protein sequence ID" value="KMQ97251.1"/>
    <property type="molecule type" value="Genomic_DNA"/>
</dbReference>
<comment type="caution">
    <text evidence="2">The sequence shown here is derived from an EMBL/GenBank/DDBJ whole genome shotgun (WGS) entry which is preliminary data.</text>
</comment>
<dbReference type="OrthoDB" id="6339452at2759"/>
<dbReference type="InterPro" id="IPR001254">
    <property type="entry name" value="Trypsin_dom"/>
</dbReference>
<evidence type="ECO:0000259" key="1">
    <source>
        <dbReference type="Pfam" id="PF00089"/>
    </source>
</evidence>
<feature type="domain" description="Peptidase S1" evidence="1">
    <location>
        <begin position="142"/>
        <end position="190"/>
    </location>
</feature>
<sequence length="193" mass="20381">MLHQSFKGRTTSVRVVVCGVGVGVGGDLLVRRIDVGQQTIGSKPEKPQILSGILPDNNSCEKNYYSPPTSAPCAGNRIDTNTSNNNGEAADTLCDILDHAVSSSECKEYADLVYETENSPTLRINAGSNKVSRCAIIETPLIIGGVQAKPAEFPHMAVIGYGKSGAVSWQCGGSIISENFILSAAHCLESPDK</sequence>
<dbReference type="AlphaFoldDB" id="A0A0J7L3N3"/>
<dbReference type="PaxDb" id="67767-A0A0J7L3N3"/>
<dbReference type="PROSITE" id="PS00134">
    <property type="entry name" value="TRYPSIN_HIS"/>
    <property type="match status" value="1"/>
</dbReference>
<dbReference type="STRING" id="67767.A0A0J7L3N3"/>